<proteinExistence type="predicted"/>
<dbReference type="Proteomes" id="UP000599437">
    <property type="component" value="Unassembled WGS sequence"/>
</dbReference>
<keyword evidence="2" id="KW-1185">Reference proteome</keyword>
<sequence length="63" mass="6955">MQARTAHLVALHQDDFLAEGRGAQGGAVTAGAPTDHDDIDFMDFRHEHNPATHPYHESKAMFL</sequence>
<protein>
    <submittedName>
        <fullName evidence="1">Uncharacterized protein</fullName>
    </submittedName>
</protein>
<evidence type="ECO:0000313" key="1">
    <source>
        <dbReference type="EMBL" id="GHB25871.1"/>
    </source>
</evidence>
<evidence type="ECO:0000313" key="2">
    <source>
        <dbReference type="Proteomes" id="UP000599437"/>
    </source>
</evidence>
<name>A0ABQ3E4Q1_9ACTN</name>
<gene>
    <name evidence="1" type="ORF">GCM10010346_56820</name>
</gene>
<accession>A0ABQ3E4Q1</accession>
<dbReference type="EMBL" id="BMVO01000027">
    <property type="protein sequence ID" value="GHB25871.1"/>
    <property type="molecule type" value="Genomic_DNA"/>
</dbReference>
<organism evidence="1 2">
    <name type="scientific">Streptomyces chryseus</name>
    <dbReference type="NCBI Taxonomy" id="68186"/>
    <lineage>
        <taxon>Bacteria</taxon>
        <taxon>Bacillati</taxon>
        <taxon>Actinomycetota</taxon>
        <taxon>Actinomycetes</taxon>
        <taxon>Kitasatosporales</taxon>
        <taxon>Streptomycetaceae</taxon>
        <taxon>Streptomyces</taxon>
    </lineage>
</organism>
<reference evidence="2" key="1">
    <citation type="journal article" date="2019" name="Int. J. Syst. Evol. Microbiol.">
        <title>The Global Catalogue of Microorganisms (GCM) 10K type strain sequencing project: providing services to taxonomists for standard genome sequencing and annotation.</title>
        <authorList>
            <consortium name="The Broad Institute Genomics Platform"/>
            <consortium name="The Broad Institute Genome Sequencing Center for Infectious Disease"/>
            <person name="Wu L."/>
            <person name="Ma J."/>
        </authorList>
    </citation>
    <scope>NUCLEOTIDE SEQUENCE [LARGE SCALE GENOMIC DNA]</scope>
    <source>
        <strain evidence="2">JCM 4737</strain>
    </source>
</reference>
<comment type="caution">
    <text evidence="1">The sequence shown here is derived from an EMBL/GenBank/DDBJ whole genome shotgun (WGS) entry which is preliminary data.</text>
</comment>